<name>A0A8R7RAG8_TRIUA</name>
<protein>
    <submittedName>
        <fullName evidence="2">Uncharacterized protein</fullName>
    </submittedName>
</protein>
<reference evidence="3" key="1">
    <citation type="journal article" date="2013" name="Nature">
        <title>Draft genome of the wheat A-genome progenitor Triticum urartu.</title>
        <authorList>
            <person name="Ling H.Q."/>
            <person name="Zhao S."/>
            <person name="Liu D."/>
            <person name="Wang J."/>
            <person name="Sun H."/>
            <person name="Zhang C."/>
            <person name="Fan H."/>
            <person name="Li D."/>
            <person name="Dong L."/>
            <person name="Tao Y."/>
            <person name="Gao C."/>
            <person name="Wu H."/>
            <person name="Li Y."/>
            <person name="Cui Y."/>
            <person name="Guo X."/>
            <person name="Zheng S."/>
            <person name="Wang B."/>
            <person name="Yu K."/>
            <person name="Liang Q."/>
            <person name="Yang W."/>
            <person name="Lou X."/>
            <person name="Chen J."/>
            <person name="Feng M."/>
            <person name="Jian J."/>
            <person name="Zhang X."/>
            <person name="Luo G."/>
            <person name="Jiang Y."/>
            <person name="Liu J."/>
            <person name="Wang Z."/>
            <person name="Sha Y."/>
            <person name="Zhang B."/>
            <person name="Wu H."/>
            <person name="Tang D."/>
            <person name="Shen Q."/>
            <person name="Xue P."/>
            <person name="Zou S."/>
            <person name="Wang X."/>
            <person name="Liu X."/>
            <person name="Wang F."/>
            <person name="Yang Y."/>
            <person name="An X."/>
            <person name="Dong Z."/>
            <person name="Zhang K."/>
            <person name="Zhang X."/>
            <person name="Luo M.C."/>
            <person name="Dvorak J."/>
            <person name="Tong Y."/>
            <person name="Wang J."/>
            <person name="Yang H."/>
            <person name="Li Z."/>
            <person name="Wang D."/>
            <person name="Zhang A."/>
            <person name="Wang J."/>
        </authorList>
    </citation>
    <scope>NUCLEOTIDE SEQUENCE</scope>
    <source>
        <strain evidence="3">cv. G1812</strain>
    </source>
</reference>
<dbReference type="Gramene" id="TuG1812G0400002005.01.T01">
    <property type="protein sequence ID" value="TuG1812G0400002005.01.T01"/>
    <property type="gene ID" value="TuG1812G0400002005.01"/>
</dbReference>
<evidence type="ECO:0000313" key="2">
    <source>
        <dbReference type="EnsemblPlants" id="TuG1812S0001626100.01.T01"/>
    </source>
</evidence>
<dbReference type="EnsemblPlants" id="TuG1812G0400002005.01.T01">
    <property type="protein sequence ID" value="TuG1812G0400002005.01.T01"/>
    <property type="gene ID" value="TuG1812G0400002005.01"/>
</dbReference>
<dbReference type="Proteomes" id="UP000015106">
    <property type="component" value="Chromosome 4"/>
</dbReference>
<evidence type="ECO:0000313" key="3">
    <source>
        <dbReference type="Proteomes" id="UP000015106"/>
    </source>
</evidence>
<organism evidence="2 3">
    <name type="scientific">Triticum urartu</name>
    <name type="common">Red wild einkorn</name>
    <name type="synonym">Crithodium urartu</name>
    <dbReference type="NCBI Taxonomy" id="4572"/>
    <lineage>
        <taxon>Eukaryota</taxon>
        <taxon>Viridiplantae</taxon>
        <taxon>Streptophyta</taxon>
        <taxon>Embryophyta</taxon>
        <taxon>Tracheophyta</taxon>
        <taxon>Spermatophyta</taxon>
        <taxon>Magnoliopsida</taxon>
        <taxon>Liliopsida</taxon>
        <taxon>Poales</taxon>
        <taxon>Poaceae</taxon>
        <taxon>BOP clade</taxon>
        <taxon>Pooideae</taxon>
        <taxon>Triticodae</taxon>
        <taxon>Triticeae</taxon>
        <taxon>Triticinae</taxon>
        <taxon>Triticum</taxon>
    </lineage>
</organism>
<sequence length="111" mass="11772">MHLSENEGIEGVRFAVTVGQGFVGAALCLELIRRGALEVCSLDSSTCAIPPLGPSSSSTPASASYKVRDIKVIQMLLCHESVNLMRQHGLQAQEIPMYVSVGCRSALHSSA</sequence>
<gene>
    <name evidence="2" type="primary">LOC125551676</name>
</gene>
<keyword evidence="3" id="KW-1185">Reference proteome</keyword>
<proteinExistence type="predicted"/>
<dbReference type="Gramene" id="TuG1812S0001626100.01.T01">
    <property type="protein sequence ID" value="TuG1812S0001626100.01.T01"/>
    <property type="gene ID" value="TuG1812S0001626100.01"/>
</dbReference>
<dbReference type="GeneID" id="125551676"/>
<dbReference type="EnsemblPlants" id="TuG1812S0001626100.01.T01">
    <property type="protein sequence ID" value="TuG1812S0001626100.01.T01"/>
    <property type="gene ID" value="TuG1812S0001626100.01"/>
</dbReference>
<dbReference type="RefSeq" id="XP_048570914.1">
    <property type="nucleotide sequence ID" value="XM_048714957.1"/>
</dbReference>
<dbReference type="AlphaFoldDB" id="A0A8R7RAG8"/>
<reference evidence="1" key="2">
    <citation type="submission" date="2018-03" db="EMBL/GenBank/DDBJ databases">
        <title>The Triticum urartu genome reveals the dynamic nature of wheat genome evolution.</title>
        <authorList>
            <person name="Ling H."/>
            <person name="Ma B."/>
            <person name="Shi X."/>
            <person name="Liu H."/>
            <person name="Dong L."/>
            <person name="Sun H."/>
            <person name="Cao Y."/>
            <person name="Gao Q."/>
            <person name="Zheng S."/>
            <person name="Li Y."/>
            <person name="Yu Y."/>
            <person name="Du H."/>
            <person name="Qi M."/>
            <person name="Li Y."/>
            <person name="Yu H."/>
            <person name="Cui Y."/>
            <person name="Wang N."/>
            <person name="Chen C."/>
            <person name="Wu H."/>
            <person name="Zhao Y."/>
            <person name="Zhang J."/>
            <person name="Li Y."/>
            <person name="Zhou W."/>
            <person name="Zhang B."/>
            <person name="Hu W."/>
            <person name="Eijk M."/>
            <person name="Tang J."/>
            <person name="Witsenboer H."/>
            <person name="Zhao S."/>
            <person name="Li Z."/>
            <person name="Zhang A."/>
            <person name="Wang D."/>
            <person name="Liang C."/>
        </authorList>
    </citation>
    <scope>NUCLEOTIDE SEQUENCE [LARGE SCALE GENOMIC DNA]</scope>
    <source>
        <strain evidence="1">cv. G1812</strain>
    </source>
</reference>
<reference evidence="2" key="3">
    <citation type="submission" date="2022-06" db="UniProtKB">
        <authorList>
            <consortium name="EnsemblPlants"/>
        </authorList>
    </citation>
    <scope>IDENTIFICATION</scope>
</reference>
<accession>A0A8R7RAG8</accession>
<evidence type="ECO:0000313" key="1">
    <source>
        <dbReference type="EnsemblPlants" id="TuG1812G0400002005.01.T01"/>
    </source>
</evidence>